<accession>A0ABV7K239</accession>
<evidence type="ECO:0000313" key="3">
    <source>
        <dbReference type="EMBL" id="MFC3203402.1"/>
    </source>
</evidence>
<reference evidence="4" key="1">
    <citation type="journal article" date="2019" name="Int. J. Syst. Evol. Microbiol.">
        <title>The Global Catalogue of Microorganisms (GCM) 10K type strain sequencing project: providing services to taxonomists for standard genome sequencing and annotation.</title>
        <authorList>
            <consortium name="The Broad Institute Genomics Platform"/>
            <consortium name="The Broad Institute Genome Sequencing Center for Infectious Disease"/>
            <person name="Wu L."/>
            <person name="Ma J."/>
        </authorList>
    </citation>
    <scope>NUCLEOTIDE SEQUENCE [LARGE SCALE GENOMIC DNA]</scope>
    <source>
        <strain evidence="4">KCTC 52449</strain>
    </source>
</reference>
<keyword evidence="2" id="KW-0472">Membrane</keyword>
<feature type="transmembrane region" description="Helical" evidence="2">
    <location>
        <begin position="12"/>
        <end position="35"/>
    </location>
</feature>
<evidence type="ECO:0000256" key="2">
    <source>
        <dbReference type="SAM" id="Phobius"/>
    </source>
</evidence>
<keyword evidence="2" id="KW-0812">Transmembrane</keyword>
<dbReference type="Proteomes" id="UP001595477">
    <property type="component" value="Unassembled WGS sequence"/>
</dbReference>
<protein>
    <submittedName>
        <fullName evidence="3">DUF748 domain-containing protein</fullName>
    </submittedName>
</protein>
<evidence type="ECO:0000313" key="4">
    <source>
        <dbReference type="Proteomes" id="UP001595477"/>
    </source>
</evidence>
<proteinExistence type="predicted"/>
<keyword evidence="2" id="KW-1133">Transmembrane helix</keyword>
<dbReference type="EMBL" id="JBHRSX010000090">
    <property type="protein sequence ID" value="MFC3203402.1"/>
    <property type="molecule type" value="Genomic_DNA"/>
</dbReference>
<feature type="compositionally biased region" description="Basic and acidic residues" evidence="1">
    <location>
        <begin position="367"/>
        <end position="378"/>
    </location>
</feature>
<gene>
    <name evidence="3" type="ORF">ACFOEW_16460</name>
</gene>
<comment type="caution">
    <text evidence="3">The sequence shown here is derived from an EMBL/GenBank/DDBJ whole genome shotgun (WGS) entry which is preliminary data.</text>
</comment>
<name>A0ABV7K239_9ALTE</name>
<keyword evidence="4" id="KW-1185">Reference proteome</keyword>
<dbReference type="RefSeq" id="WP_241155754.1">
    <property type="nucleotide sequence ID" value="NZ_JBHRSX010000090.1"/>
</dbReference>
<dbReference type="InterPro" id="IPR008023">
    <property type="entry name" value="DUF748"/>
</dbReference>
<evidence type="ECO:0000256" key="1">
    <source>
        <dbReference type="SAM" id="MobiDB-lite"/>
    </source>
</evidence>
<dbReference type="Pfam" id="PF05359">
    <property type="entry name" value="DUF748"/>
    <property type="match status" value="1"/>
</dbReference>
<organism evidence="3 4">
    <name type="scientific">Alteromonas oceani</name>
    <dbReference type="NCBI Taxonomy" id="2071609"/>
    <lineage>
        <taxon>Bacteria</taxon>
        <taxon>Pseudomonadati</taxon>
        <taxon>Pseudomonadota</taxon>
        <taxon>Gammaproteobacteria</taxon>
        <taxon>Alteromonadales</taxon>
        <taxon>Alteromonadaceae</taxon>
        <taxon>Alteromonas/Salinimonas group</taxon>
        <taxon>Alteromonas</taxon>
    </lineage>
</organism>
<sequence length="378" mass="41419">MSSNKIAKRVKYLAIGLGLLVIVRLSLPFTVQWYINDTLDEGETFTGVVGDADIMLWRGAYALNDVVIMKRNGKVNEPLFEASQVDFSLLWSAIFDGALVAEVFLQQPQLNFVDGGTDASSQSGEDEKWLYLADQLVPLKVDRLEIEQGVISFQNPDTRPPINVRLHHVNAVVKNLVNSRALSRNLIATINASASTESQGAITLSGSLNPATKQPTFDLNLQASDIALINFKNLLDTYAPFDLEAGKLELAFELASEQGEVTGYAKPVLHNLEVFSWKGDVKRDDDGLLRSLAEAFSGFIAEIFENQGKDQIATRIPISGSLNDVDTPVITTLAGILENAFIQAFNGNLENSVEWQDVTAEDSENDTAEKPSIVEEDV</sequence>
<feature type="region of interest" description="Disordered" evidence="1">
    <location>
        <begin position="359"/>
        <end position="378"/>
    </location>
</feature>